<reference evidence="3" key="2">
    <citation type="submission" date="2024-03" db="EMBL/GenBank/DDBJ databases">
        <title>The Genome Sequence of Enterococcus sp. DIV0205d.</title>
        <authorList>
            <consortium name="The Broad Institute Genomics Platform"/>
            <consortium name="The Broad Institute Microbial Omics Core"/>
            <consortium name="The Broad Institute Genomic Center for Infectious Diseases"/>
            <person name="Earl A."/>
            <person name="Manson A."/>
            <person name="Gilmore M."/>
            <person name="Schwartman J."/>
            <person name="Shea T."/>
            <person name="Abouelleil A."/>
            <person name="Cao P."/>
            <person name="Chapman S."/>
            <person name="Cusick C."/>
            <person name="Young S."/>
            <person name="Neafsey D."/>
            <person name="Nusbaum C."/>
            <person name="Birren B."/>
        </authorList>
    </citation>
    <scope>NUCLEOTIDE SEQUENCE</scope>
    <source>
        <strain evidence="3">7F3_DIV0205</strain>
    </source>
</reference>
<sequence length="228" mass="25573">MKKNFIDVKDDFVATINRQKKLTAIILAVIVLFIISLFIVVPKVQANIRASEINSLVNQDKLTKKANFLNAKTADKEISEKTAMTVLFSVPSGKTYGEIIDVLKSSKQMKEFNHSIYIYPIVYDAQKIENNYKIKKDDVTIVFFENGKEKNRVLIDESLDIKTMLIPSLNQLPLPSVEKNIQPPASSTSTEATTDTTQTIEEEQSTGEEEQPVEQTVDQSVEADSVAQ</sequence>
<evidence type="ECO:0000313" key="4">
    <source>
        <dbReference type="Proteomes" id="UP000194948"/>
    </source>
</evidence>
<keyword evidence="2" id="KW-0472">Membrane</keyword>
<feature type="compositionally biased region" description="Acidic residues" evidence="1">
    <location>
        <begin position="200"/>
        <end position="212"/>
    </location>
</feature>
<reference evidence="3" key="1">
    <citation type="submission" date="2017-05" db="EMBL/GenBank/DDBJ databases">
        <authorList>
            <consortium name="The Broad Institute Genomics Platform"/>
            <consortium name="The Broad Institute Genomic Center for Infectious Diseases"/>
            <person name="Earl A."/>
            <person name="Manson A."/>
            <person name="Schwartman J."/>
            <person name="Gilmore M."/>
            <person name="Abouelleil A."/>
            <person name="Cao P."/>
            <person name="Chapman S."/>
            <person name="Cusick C."/>
            <person name="Shea T."/>
            <person name="Young S."/>
            <person name="Neafsey D."/>
            <person name="Nusbaum C."/>
            <person name="Birren B."/>
        </authorList>
    </citation>
    <scope>NUCLEOTIDE SEQUENCE</scope>
    <source>
        <strain evidence="3">7F3_DIV0205</strain>
    </source>
</reference>
<protein>
    <submittedName>
        <fullName evidence="3">Uncharacterized protein</fullName>
    </submittedName>
</protein>
<accession>A0AAQ3Y548</accession>
<proteinExistence type="predicted"/>
<evidence type="ECO:0000256" key="1">
    <source>
        <dbReference type="SAM" id="MobiDB-lite"/>
    </source>
</evidence>
<dbReference type="RefSeq" id="WP_086313279.1">
    <property type="nucleotide sequence ID" value="NZ_CP147244.1"/>
</dbReference>
<keyword evidence="2" id="KW-1133">Transmembrane helix</keyword>
<dbReference type="AlphaFoldDB" id="A0AAQ3Y548"/>
<feature type="compositionally biased region" description="Low complexity" evidence="1">
    <location>
        <begin position="186"/>
        <end position="199"/>
    </location>
</feature>
<evidence type="ECO:0000313" key="3">
    <source>
        <dbReference type="EMBL" id="WYJ99711.1"/>
    </source>
</evidence>
<dbReference type="Proteomes" id="UP000194948">
    <property type="component" value="Chromosome"/>
</dbReference>
<keyword evidence="2" id="KW-0812">Transmembrane</keyword>
<dbReference type="EMBL" id="CP147244">
    <property type="protein sequence ID" value="WYJ99711.1"/>
    <property type="molecule type" value="Genomic_DNA"/>
</dbReference>
<gene>
    <name evidence="3" type="ORF">A5821_000788</name>
</gene>
<feature type="transmembrane region" description="Helical" evidence="2">
    <location>
        <begin position="21"/>
        <end position="41"/>
    </location>
</feature>
<name>A0AAQ3Y548_9ENTE</name>
<evidence type="ECO:0000256" key="2">
    <source>
        <dbReference type="SAM" id="Phobius"/>
    </source>
</evidence>
<keyword evidence="4" id="KW-1185">Reference proteome</keyword>
<feature type="region of interest" description="Disordered" evidence="1">
    <location>
        <begin position="175"/>
        <end position="228"/>
    </location>
</feature>
<organism evidence="3 4">
    <name type="scientific">Candidatus Enterococcus palustris</name>
    <dbReference type="NCBI Taxonomy" id="1834189"/>
    <lineage>
        <taxon>Bacteria</taxon>
        <taxon>Bacillati</taxon>
        <taxon>Bacillota</taxon>
        <taxon>Bacilli</taxon>
        <taxon>Lactobacillales</taxon>
        <taxon>Enterococcaceae</taxon>
        <taxon>Enterococcus</taxon>
    </lineage>
</organism>